<comment type="caution">
    <text evidence="3">The sequence shown here is derived from an EMBL/GenBank/DDBJ whole genome shotgun (WGS) entry which is preliminary data.</text>
</comment>
<keyword evidence="2" id="KW-0812">Transmembrane</keyword>
<feature type="compositionally biased region" description="Low complexity" evidence="1">
    <location>
        <begin position="188"/>
        <end position="215"/>
    </location>
</feature>
<keyword evidence="2" id="KW-0472">Membrane</keyword>
<feature type="transmembrane region" description="Helical" evidence="2">
    <location>
        <begin position="254"/>
        <end position="275"/>
    </location>
</feature>
<reference evidence="3" key="2">
    <citation type="submission" date="2023-05" db="EMBL/GenBank/DDBJ databases">
        <authorList>
            <consortium name="Lawrence Berkeley National Laboratory"/>
            <person name="Steindorff A."/>
            <person name="Hensen N."/>
            <person name="Bonometti L."/>
            <person name="Westerberg I."/>
            <person name="Brannstrom I.O."/>
            <person name="Guillou S."/>
            <person name="Cros-Aarteil S."/>
            <person name="Calhoun S."/>
            <person name="Haridas S."/>
            <person name="Kuo A."/>
            <person name="Mondo S."/>
            <person name="Pangilinan J."/>
            <person name="Riley R."/>
            <person name="Labutti K."/>
            <person name="Andreopoulos B."/>
            <person name="Lipzen A."/>
            <person name="Chen C."/>
            <person name="Yanf M."/>
            <person name="Daum C."/>
            <person name="Ng V."/>
            <person name="Clum A."/>
            <person name="Ohm R."/>
            <person name="Martin F."/>
            <person name="Silar P."/>
            <person name="Natvig D."/>
            <person name="Lalanne C."/>
            <person name="Gautier V."/>
            <person name="Ament-Velasquez S.L."/>
            <person name="Kruys A."/>
            <person name="Hutchinson M.I."/>
            <person name="Powell A.J."/>
            <person name="Barry K."/>
            <person name="Miller A.N."/>
            <person name="Grigoriev I.V."/>
            <person name="Debuchy R."/>
            <person name="Gladieux P."/>
            <person name="Thoren M.H."/>
            <person name="Johannesson H."/>
        </authorList>
    </citation>
    <scope>NUCLEOTIDE SEQUENCE</scope>
    <source>
        <strain evidence="3">PSN309</strain>
    </source>
</reference>
<dbReference type="Proteomes" id="UP001302126">
    <property type="component" value="Unassembled WGS sequence"/>
</dbReference>
<dbReference type="AlphaFoldDB" id="A0AAN6WQJ4"/>
<evidence type="ECO:0000256" key="1">
    <source>
        <dbReference type="SAM" id="MobiDB-lite"/>
    </source>
</evidence>
<evidence type="ECO:0000313" key="4">
    <source>
        <dbReference type="Proteomes" id="UP001302126"/>
    </source>
</evidence>
<feature type="region of interest" description="Disordered" evidence="1">
    <location>
        <begin position="188"/>
        <end position="249"/>
    </location>
</feature>
<keyword evidence="2" id="KW-1133">Transmembrane helix</keyword>
<organism evidence="3 4">
    <name type="scientific">Podospora australis</name>
    <dbReference type="NCBI Taxonomy" id="1536484"/>
    <lineage>
        <taxon>Eukaryota</taxon>
        <taxon>Fungi</taxon>
        <taxon>Dikarya</taxon>
        <taxon>Ascomycota</taxon>
        <taxon>Pezizomycotina</taxon>
        <taxon>Sordariomycetes</taxon>
        <taxon>Sordariomycetidae</taxon>
        <taxon>Sordariales</taxon>
        <taxon>Podosporaceae</taxon>
        <taxon>Podospora</taxon>
    </lineage>
</organism>
<protein>
    <submittedName>
        <fullName evidence="3">Uncharacterized protein</fullName>
    </submittedName>
</protein>
<evidence type="ECO:0000313" key="3">
    <source>
        <dbReference type="EMBL" id="KAK4186483.1"/>
    </source>
</evidence>
<name>A0AAN6WQJ4_9PEZI</name>
<keyword evidence="4" id="KW-1185">Reference proteome</keyword>
<feature type="compositionally biased region" description="Basic and acidic residues" evidence="1">
    <location>
        <begin position="311"/>
        <end position="321"/>
    </location>
</feature>
<sequence length="321" mass="33902">MPASPSDNLGPLTTTFTGPSTCLATTTWIGNVAGFYVAAFWEDVTECYPTGTKTLNLHTGDRYWSPGICPSGWTPAVSLATDYKPGVSGYDPRWVIASETTAWLCCPSGLEAEDLWPSSYRAYTDNCRAKFTRGQTITNVWNTADPPGQFTSVEVTGTIPHTVLAKGIQIMWQSSDKVVVDWWSTASPTGQATATSTSTRSSVTRTRTGTVSTGRQDGDKGEGTGGIVTPPPINTGAVEPVPSSSDGLSTGAKAGVGVAAGIGAIGLAIGVYALIRLLRAKGPPKTFRGPQHAQKPYKQELPTASNVPEMEVPRRVYEVPA</sequence>
<accession>A0AAN6WQJ4</accession>
<evidence type="ECO:0000256" key="2">
    <source>
        <dbReference type="SAM" id="Phobius"/>
    </source>
</evidence>
<feature type="region of interest" description="Disordered" evidence="1">
    <location>
        <begin position="285"/>
        <end position="321"/>
    </location>
</feature>
<reference evidence="3" key="1">
    <citation type="journal article" date="2023" name="Mol. Phylogenet. Evol.">
        <title>Genome-scale phylogeny and comparative genomics of the fungal order Sordariales.</title>
        <authorList>
            <person name="Hensen N."/>
            <person name="Bonometti L."/>
            <person name="Westerberg I."/>
            <person name="Brannstrom I.O."/>
            <person name="Guillou S."/>
            <person name="Cros-Aarteil S."/>
            <person name="Calhoun S."/>
            <person name="Haridas S."/>
            <person name="Kuo A."/>
            <person name="Mondo S."/>
            <person name="Pangilinan J."/>
            <person name="Riley R."/>
            <person name="LaButti K."/>
            <person name="Andreopoulos B."/>
            <person name="Lipzen A."/>
            <person name="Chen C."/>
            <person name="Yan M."/>
            <person name="Daum C."/>
            <person name="Ng V."/>
            <person name="Clum A."/>
            <person name="Steindorff A."/>
            <person name="Ohm R.A."/>
            <person name="Martin F."/>
            <person name="Silar P."/>
            <person name="Natvig D.O."/>
            <person name="Lalanne C."/>
            <person name="Gautier V."/>
            <person name="Ament-Velasquez S.L."/>
            <person name="Kruys A."/>
            <person name="Hutchinson M.I."/>
            <person name="Powell A.J."/>
            <person name="Barry K."/>
            <person name="Miller A.N."/>
            <person name="Grigoriev I.V."/>
            <person name="Debuchy R."/>
            <person name="Gladieux P."/>
            <person name="Hiltunen Thoren M."/>
            <person name="Johannesson H."/>
        </authorList>
    </citation>
    <scope>NUCLEOTIDE SEQUENCE</scope>
    <source>
        <strain evidence="3">PSN309</strain>
    </source>
</reference>
<proteinExistence type="predicted"/>
<dbReference type="EMBL" id="MU864422">
    <property type="protein sequence ID" value="KAK4186483.1"/>
    <property type="molecule type" value="Genomic_DNA"/>
</dbReference>
<gene>
    <name evidence="3" type="ORF">QBC35DRAFT_533296</name>
</gene>